<accession>A0A941DSH4</accession>
<keyword evidence="1" id="KW-1133">Transmembrane helix</keyword>
<evidence type="ECO:0008006" key="4">
    <source>
        <dbReference type="Google" id="ProtNLM"/>
    </source>
</evidence>
<keyword evidence="1" id="KW-0812">Transmembrane</keyword>
<feature type="transmembrane region" description="Helical" evidence="1">
    <location>
        <begin position="39"/>
        <end position="64"/>
    </location>
</feature>
<dbReference type="Proteomes" id="UP000675284">
    <property type="component" value="Unassembled WGS sequence"/>
</dbReference>
<dbReference type="AlphaFoldDB" id="A0A941DSH4"/>
<proteinExistence type="predicted"/>
<evidence type="ECO:0000256" key="1">
    <source>
        <dbReference type="SAM" id="Phobius"/>
    </source>
</evidence>
<dbReference type="RefSeq" id="WP_166529832.1">
    <property type="nucleotide sequence ID" value="NZ_JAGSOT010000003.1"/>
</dbReference>
<protein>
    <recommendedName>
        <fullName evidence="4">Mg2+ and Co2+ transporter CorB</fullName>
    </recommendedName>
</protein>
<feature type="transmembrane region" description="Helical" evidence="1">
    <location>
        <begin position="135"/>
        <end position="154"/>
    </location>
</feature>
<feature type="transmembrane region" description="Helical" evidence="1">
    <location>
        <begin position="12"/>
        <end position="33"/>
    </location>
</feature>
<comment type="caution">
    <text evidence="2">The sequence shown here is derived from an EMBL/GenBank/DDBJ whole genome shotgun (WGS) entry which is preliminary data.</text>
</comment>
<gene>
    <name evidence="2" type="ORF">KCX74_01395</name>
</gene>
<evidence type="ECO:0000313" key="2">
    <source>
        <dbReference type="EMBL" id="MBR7794692.1"/>
    </source>
</evidence>
<name>A0A941DSH4_9BACI</name>
<keyword evidence="1" id="KW-0472">Membrane</keyword>
<dbReference type="EMBL" id="JAGSOT010000003">
    <property type="protein sequence ID" value="MBR7794692.1"/>
    <property type="molecule type" value="Genomic_DNA"/>
</dbReference>
<reference evidence="2" key="1">
    <citation type="submission" date="2021-04" db="EMBL/GenBank/DDBJ databases">
        <title>Isolation and polyphasic classification of algal microorganism.</title>
        <authorList>
            <person name="Wang S."/>
        </authorList>
    </citation>
    <scope>NUCLEOTIDE SEQUENCE</scope>
    <source>
        <strain evidence="2">720a</strain>
    </source>
</reference>
<evidence type="ECO:0000313" key="3">
    <source>
        <dbReference type="Proteomes" id="UP000675284"/>
    </source>
</evidence>
<keyword evidence="3" id="KW-1185">Reference proteome</keyword>
<sequence>MFRLMRESLQWSSNISFLTFGMAFLFALISTLFQEGSGLFLSLLIVFVFIMIGIIGDTIGLAAATSQENHFHAMAAKKVKGAKEAKEAAFIAKKAPLFSSLFNDVVGDISGIVSGAASTAVVFQLAKLVQTSEGSIWFIIISVVLTSIIAAFTVGGKAICKTLAIYHSTNIILYTGKMMYYLKACTRIFAIWKKENRSVHMQRR</sequence>
<organism evidence="2 3">
    <name type="scientific">Virgibacillus salarius</name>
    <dbReference type="NCBI Taxonomy" id="447199"/>
    <lineage>
        <taxon>Bacteria</taxon>
        <taxon>Bacillati</taxon>
        <taxon>Bacillota</taxon>
        <taxon>Bacilli</taxon>
        <taxon>Bacillales</taxon>
        <taxon>Bacillaceae</taxon>
        <taxon>Virgibacillus</taxon>
    </lineage>
</organism>